<proteinExistence type="predicted"/>
<dbReference type="Pfam" id="PF11172">
    <property type="entry name" value="DUF2959"/>
    <property type="match status" value="1"/>
</dbReference>
<organism evidence="3 4">
    <name type="scientific">Algimonas ampicilliniresistens</name>
    <dbReference type="NCBI Taxonomy" id="1298735"/>
    <lineage>
        <taxon>Bacteria</taxon>
        <taxon>Pseudomonadati</taxon>
        <taxon>Pseudomonadota</taxon>
        <taxon>Alphaproteobacteria</taxon>
        <taxon>Maricaulales</taxon>
        <taxon>Robiginitomaculaceae</taxon>
        <taxon>Algimonas</taxon>
    </lineage>
</organism>
<sequence length="222" mass="24672">MNGMMRAGRPLIGIMAALVAPTILSGCATAAYEIQERFGIEKRDILVDRVEDVAKSQGEAKEEFENALEAFRAVVDVNGGELEATYDRLNRAYERADNQADETRSRVASVKRVSRDLFKEWEGELSQYSDAGLRRTSERQLRETRQRYDVLADKMDAATASMDPVLSVFSDRVLYLKHNLNARSIAALSAEAADLEGDVARLIAEMEQSISAADAFIQTMRG</sequence>
<keyword evidence="2" id="KW-0732">Signal</keyword>
<evidence type="ECO:0000256" key="1">
    <source>
        <dbReference type="SAM" id="Coils"/>
    </source>
</evidence>
<reference evidence="3" key="1">
    <citation type="journal article" date="2014" name="Int. J. Syst. Evol. Microbiol.">
        <title>Complete genome of a new Firmicutes species belonging to the dominant human colonic microbiota ('Ruminococcus bicirculans') reveals two chromosomes and a selective capacity to utilize plant glucans.</title>
        <authorList>
            <consortium name="NISC Comparative Sequencing Program"/>
            <person name="Wegmann U."/>
            <person name="Louis P."/>
            <person name="Goesmann A."/>
            <person name="Henrissat B."/>
            <person name="Duncan S.H."/>
            <person name="Flint H.J."/>
        </authorList>
    </citation>
    <scope>NUCLEOTIDE SEQUENCE</scope>
    <source>
        <strain evidence="3">NBRC 108219</strain>
    </source>
</reference>
<dbReference type="EMBL" id="BSNK01000002">
    <property type="protein sequence ID" value="GLQ24395.1"/>
    <property type="molecule type" value="Genomic_DNA"/>
</dbReference>
<dbReference type="RefSeq" id="WP_284390744.1">
    <property type="nucleotide sequence ID" value="NZ_BSNK01000002.1"/>
</dbReference>
<evidence type="ECO:0000313" key="3">
    <source>
        <dbReference type="EMBL" id="GLQ24395.1"/>
    </source>
</evidence>
<accession>A0ABQ5VCG7</accession>
<feature type="coiled-coil region" evidence="1">
    <location>
        <begin position="79"/>
        <end position="106"/>
    </location>
</feature>
<name>A0ABQ5VCG7_9PROT</name>
<reference evidence="3" key="2">
    <citation type="submission" date="2023-01" db="EMBL/GenBank/DDBJ databases">
        <title>Draft genome sequence of Algimonas ampicilliniresistens strain NBRC 108219.</title>
        <authorList>
            <person name="Sun Q."/>
            <person name="Mori K."/>
        </authorList>
    </citation>
    <scope>NUCLEOTIDE SEQUENCE</scope>
    <source>
        <strain evidence="3">NBRC 108219</strain>
    </source>
</reference>
<feature type="chain" id="PRO_5045042851" evidence="2">
    <location>
        <begin position="31"/>
        <end position="222"/>
    </location>
</feature>
<feature type="signal peptide" evidence="2">
    <location>
        <begin position="1"/>
        <end position="30"/>
    </location>
</feature>
<gene>
    <name evidence="3" type="ORF">GCM10007853_22690</name>
</gene>
<dbReference type="Proteomes" id="UP001161391">
    <property type="component" value="Unassembled WGS sequence"/>
</dbReference>
<evidence type="ECO:0000256" key="2">
    <source>
        <dbReference type="SAM" id="SignalP"/>
    </source>
</evidence>
<dbReference type="InterPro" id="IPR021342">
    <property type="entry name" value="DUF2959"/>
</dbReference>
<dbReference type="PROSITE" id="PS51257">
    <property type="entry name" value="PROKAR_LIPOPROTEIN"/>
    <property type="match status" value="1"/>
</dbReference>
<evidence type="ECO:0000313" key="4">
    <source>
        <dbReference type="Proteomes" id="UP001161391"/>
    </source>
</evidence>
<comment type="caution">
    <text evidence="3">The sequence shown here is derived from an EMBL/GenBank/DDBJ whole genome shotgun (WGS) entry which is preliminary data.</text>
</comment>
<keyword evidence="1" id="KW-0175">Coiled coil</keyword>
<keyword evidence="4" id="KW-1185">Reference proteome</keyword>
<protein>
    <submittedName>
        <fullName evidence="3">DNA repair ATPase</fullName>
    </submittedName>
</protein>